<sequence length="193" mass="19874">MAAALNDVGSYALIAWQSTFYERVYGLESSAYAPVLATLLPIAGILGGVGGGFLADRLSRTGRRWWVTAGATCAAAPCLALSCLAPTPELSYAALFLGFGLSEAWRAPSAVMARGIAPASMGSTASALYLCVRNLVGGLGPLAVALLIGRCGLQSAMMVVPAMYLGSGLIFAKAEKLYDAEMRAMAKEAAKTA</sequence>
<accession>A0A150GXB6</accession>
<comment type="caution">
    <text evidence="7">The sequence shown here is derived from an EMBL/GenBank/DDBJ whole genome shotgun (WGS) entry which is preliminary data.</text>
</comment>
<dbReference type="InterPro" id="IPR044770">
    <property type="entry name" value="MFS_spinster-like"/>
</dbReference>
<evidence type="ECO:0000256" key="5">
    <source>
        <dbReference type="ARBA" id="ARBA00023136"/>
    </source>
</evidence>
<dbReference type="Gene3D" id="1.20.1250.20">
    <property type="entry name" value="MFS general substrate transporter like domains"/>
    <property type="match status" value="1"/>
</dbReference>
<evidence type="ECO:0000256" key="3">
    <source>
        <dbReference type="ARBA" id="ARBA00022692"/>
    </source>
</evidence>
<dbReference type="GO" id="GO:0016020">
    <property type="term" value="C:membrane"/>
    <property type="evidence" value="ECO:0007669"/>
    <property type="project" value="UniProtKB-SubCell"/>
</dbReference>
<feature type="transmembrane region" description="Helical" evidence="6">
    <location>
        <begin position="65"/>
        <end position="84"/>
    </location>
</feature>
<dbReference type="PANTHER" id="PTHR23505:SF79">
    <property type="entry name" value="PROTEIN SPINSTER"/>
    <property type="match status" value="1"/>
</dbReference>
<keyword evidence="8" id="KW-1185">Reference proteome</keyword>
<feature type="transmembrane region" description="Helical" evidence="6">
    <location>
        <begin position="127"/>
        <end position="149"/>
    </location>
</feature>
<proteinExistence type="predicted"/>
<evidence type="ECO:0008006" key="9">
    <source>
        <dbReference type="Google" id="ProtNLM"/>
    </source>
</evidence>
<evidence type="ECO:0000256" key="6">
    <source>
        <dbReference type="SAM" id="Phobius"/>
    </source>
</evidence>
<organism evidence="7 8">
    <name type="scientific">Gonium pectorale</name>
    <name type="common">Green alga</name>
    <dbReference type="NCBI Taxonomy" id="33097"/>
    <lineage>
        <taxon>Eukaryota</taxon>
        <taxon>Viridiplantae</taxon>
        <taxon>Chlorophyta</taxon>
        <taxon>core chlorophytes</taxon>
        <taxon>Chlorophyceae</taxon>
        <taxon>CS clade</taxon>
        <taxon>Chlamydomonadales</taxon>
        <taxon>Volvocaceae</taxon>
        <taxon>Gonium</taxon>
    </lineage>
</organism>
<keyword evidence="5 6" id="KW-0472">Membrane</keyword>
<reference evidence="8" key="1">
    <citation type="journal article" date="2016" name="Nat. Commun.">
        <title>The Gonium pectorale genome demonstrates co-option of cell cycle regulation during the evolution of multicellularity.</title>
        <authorList>
            <person name="Hanschen E.R."/>
            <person name="Marriage T.N."/>
            <person name="Ferris P.J."/>
            <person name="Hamaji T."/>
            <person name="Toyoda A."/>
            <person name="Fujiyama A."/>
            <person name="Neme R."/>
            <person name="Noguchi H."/>
            <person name="Minakuchi Y."/>
            <person name="Suzuki M."/>
            <person name="Kawai-Toyooka H."/>
            <person name="Smith D.R."/>
            <person name="Sparks H."/>
            <person name="Anderson J."/>
            <person name="Bakaric R."/>
            <person name="Luria V."/>
            <person name="Karger A."/>
            <person name="Kirschner M.W."/>
            <person name="Durand P.M."/>
            <person name="Michod R.E."/>
            <person name="Nozaki H."/>
            <person name="Olson B.J."/>
        </authorList>
    </citation>
    <scope>NUCLEOTIDE SEQUENCE [LARGE SCALE GENOMIC DNA]</scope>
    <source>
        <strain evidence="8">NIES-2863</strain>
    </source>
</reference>
<gene>
    <name evidence="7" type="ORF">GPECTOR_5g121</name>
</gene>
<evidence type="ECO:0000256" key="2">
    <source>
        <dbReference type="ARBA" id="ARBA00022448"/>
    </source>
</evidence>
<keyword evidence="2" id="KW-0813">Transport</keyword>
<feature type="transmembrane region" description="Helical" evidence="6">
    <location>
        <begin position="31"/>
        <end position="53"/>
    </location>
</feature>
<dbReference type="STRING" id="33097.A0A150GXB6"/>
<dbReference type="SUPFAM" id="SSF103473">
    <property type="entry name" value="MFS general substrate transporter"/>
    <property type="match status" value="1"/>
</dbReference>
<evidence type="ECO:0000313" key="7">
    <source>
        <dbReference type="EMBL" id="KXZ54010.1"/>
    </source>
</evidence>
<evidence type="ECO:0000313" key="8">
    <source>
        <dbReference type="Proteomes" id="UP000075714"/>
    </source>
</evidence>
<dbReference type="OrthoDB" id="3639251at2759"/>
<dbReference type="InterPro" id="IPR036259">
    <property type="entry name" value="MFS_trans_sf"/>
</dbReference>
<keyword evidence="3 6" id="KW-0812">Transmembrane</keyword>
<protein>
    <recommendedName>
        <fullName evidence="9">Major facilitator superfamily (MFS) profile domain-containing protein</fullName>
    </recommendedName>
</protein>
<evidence type="ECO:0000256" key="4">
    <source>
        <dbReference type="ARBA" id="ARBA00022989"/>
    </source>
</evidence>
<comment type="subcellular location">
    <subcellularLocation>
        <location evidence="1">Membrane</location>
        <topology evidence="1">Multi-pass membrane protein</topology>
    </subcellularLocation>
</comment>
<dbReference type="Proteomes" id="UP000075714">
    <property type="component" value="Unassembled WGS sequence"/>
</dbReference>
<keyword evidence="4 6" id="KW-1133">Transmembrane helix</keyword>
<dbReference type="AlphaFoldDB" id="A0A150GXB6"/>
<name>A0A150GXB6_GONPE</name>
<dbReference type="EMBL" id="LSYV01000006">
    <property type="protein sequence ID" value="KXZ54010.1"/>
    <property type="molecule type" value="Genomic_DNA"/>
</dbReference>
<dbReference type="PANTHER" id="PTHR23505">
    <property type="entry name" value="SPINSTER"/>
    <property type="match status" value="1"/>
</dbReference>
<evidence type="ECO:0000256" key="1">
    <source>
        <dbReference type="ARBA" id="ARBA00004141"/>
    </source>
</evidence>